<proteinExistence type="predicted"/>
<sequence length="333" mass="37828">MENQVITMPATQQYNNTTSVNFFNPVQFETAQRMSKMFASSKLVPNMYQKDEVYKELQKDNMRLPQDQRLDTKTLYQNASIEATANCMIALDVATRIGASPLMIMQNLVIIYGRPSWSSKFLIATINTCGRFEPLKYKFIEKGKVGKINITEYVWDRATNSKKPITREFDGTKIMDIECVAFTKAKGSNEVLESSPISIRMAIEEGWYTKNGSKWQTMPKQMLMYRAASFWTSAYAPEISMGMRTIEEEEDIEYVELKAGDDEKASIAQLKAEKEQLANKKVVDLTSKNPSTDENCQPETQKKEVVDEETGEVLTKENAPKENPTQNMAGPGF</sequence>
<dbReference type="EMBL" id="BK015467">
    <property type="protein sequence ID" value="DAE08270.1"/>
    <property type="molecule type" value="Genomic_DNA"/>
</dbReference>
<name>A0A8S5PMG8_9CAUD</name>
<feature type="region of interest" description="Disordered" evidence="1">
    <location>
        <begin position="281"/>
        <end position="333"/>
    </location>
</feature>
<reference evidence="2" key="1">
    <citation type="journal article" date="2021" name="Proc. Natl. Acad. Sci. U.S.A.">
        <title>A Catalog of Tens of Thousands of Viruses from Human Metagenomes Reveals Hidden Associations with Chronic Diseases.</title>
        <authorList>
            <person name="Tisza M.J."/>
            <person name="Buck C.B."/>
        </authorList>
    </citation>
    <scope>NUCLEOTIDE SEQUENCE</scope>
    <source>
        <strain evidence="2">CtnsL8</strain>
    </source>
</reference>
<accession>A0A8S5PMG8</accession>
<feature type="compositionally biased region" description="Polar residues" evidence="1">
    <location>
        <begin position="286"/>
        <end position="299"/>
    </location>
</feature>
<feature type="compositionally biased region" description="Polar residues" evidence="1">
    <location>
        <begin position="323"/>
        <end position="333"/>
    </location>
</feature>
<organism evidence="2">
    <name type="scientific">Siphoviridae sp. ctnsL8</name>
    <dbReference type="NCBI Taxonomy" id="2825666"/>
    <lineage>
        <taxon>Viruses</taxon>
        <taxon>Duplodnaviria</taxon>
        <taxon>Heunggongvirae</taxon>
        <taxon>Uroviricota</taxon>
        <taxon>Caudoviricetes</taxon>
    </lineage>
</organism>
<evidence type="ECO:0000313" key="2">
    <source>
        <dbReference type="EMBL" id="DAE08270.1"/>
    </source>
</evidence>
<evidence type="ECO:0000256" key="1">
    <source>
        <dbReference type="SAM" id="MobiDB-lite"/>
    </source>
</evidence>
<protein>
    <submittedName>
        <fullName evidence="2">RecT protein</fullName>
    </submittedName>
</protein>